<keyword evidence="2" id="KW-0210">Decarboxylase</keyword>
<evidence type="ECO:0000313" key="5">
    <source>
        <dbReference type="EMBL" id="KAI9154334.1"/>
    </source>
</evidence>
<evidence type="ECO:0000313" key="6">
    <source>
        <dbReference type="Proteomes" id="UP001064489"/>
    </source>
</evidence>
<keyword evidence="4" id="KW-1133">Transmembrane helix</keyword>
<dbReference type="GO" id="GO:0016831">
    <property type="term" value="F:carboxy-lyase activity"/>
    <property type="evidence" value="ECO:0007669"/>
    <property type="project" value="TreeGrafter"/>
</dbReference>
<comment type="caution">
    <text evidence="5">The sequence shown here is derived from an EMBL/GenBank/DDBJ whole genome shotgun (WGS) entry which is preliminary data.</text>
</comment>
<dbReference type="Pfam" id="PF00282">
    <property type="entry name" value="Pyridoxal_deC"/>
    <property type="match status" value="1"/>
</dbReference>
<dbReference type="Gene3D" id="3.90.1150.10">
    <property type="entry name" value="Aspartate Aminotransferase, domain 1"/>
    <property type="match status" value="1"/>
</dbReference>
<dbReference type="InterPro" id="IPR015422">
    <property type="entry name" value="PyrdxlP-dep_Trfase_small"/>
</dbReference>
<keyword evidence="2" id="KW-0456">Lyase</keyword>
<dbReference type="PANTHER" id="PTHR11999">
    <property type="entry name" value="GROUP II PYRIDOXAL-5-PHOSPHATE DECARBOXYLASE"/>
    <property type="match status" value="1"/>
</dbReference>
<evidence type="ECO:0000256" key="2">
    <source>
        <dbReference type="ARBA" id="ARBA00022793"/>
    </source>
</evidence>
<evidence type="ECO:0000256" key="3">
    <source>
        <dbReference type="ARBA" id="ARBA00022898"/>
    </source>
</evidence>
<dbReference type="AlphaFoldDB" id="A0AAD5I894"/>
<organism evidence="5 6">
    <name type="scientific">Acer negundo</name>
    <name type="common">Box elder</name>
    <dbReference type="NCBI Taxonomy" id="4023"/>
    <lineage>
        <taxon>Eukaryota</taxon>
        <taxon>Viridiplantae</taxon>
        <taxon>Streptophyta</taxon>
        <taxon>Embryophyta</taxon>
        <taxon>Tracheophyta</taxon>
        <taxon>Spermatophyta</taxon>
        <taxon>Magnoliopsida</taxon>
        <taxon>eudicotyledons</taxon>
        <taxon>Gunneridae</taxon>
        <taxon>Pentapetalae</taxon>
        <taxon>rosids</taxon>
        <taxon>malvids</taxon>
        <taxon>Sapindales</taxon>
        <taxon>Sapindaceae</taxon>
        <taxon>Hippocastanoideae</taxon>
        <taxon>Acereae</taxon>
        <taxon>Acer</taxon>
    </lineage>
</organism>
<dbReference type="InterPro" id="IPR010977">
    <property type="entry name" value="Aromatic_deC"/>
</dbReference>
<reference evidence="5" key="1">
    <citation type="journal article" date="2022" name="Plant J.">
        <title>Strategies of tolerance reflected in two North American maple genomes.</title>
        <authorList>
            <person name="McEvoy S.L."/>
            <person name="Sezen U.U."/>
            <person name="Trouern-Trend A."/>
            <person name="McMahon S.M."/>
            <person name="Schaberg P.G."/>
            <person name="Yang J."/>
            <person name="Wegrzyn J.L."/>
            <person name="Swenson N.G."/>
        </authorList>
    </citation>
    <scope>NUCLEOTIDE SEQUENCE</scope>
    <source>
        <strain evidence="5">91603</strain>
    </source>
</reference>
<dbReference type="Proteomes" id="UP001064489">
    <property type="component" value="Chromosome 11"/>
</dbReference>
<gene>
    <name evidence="5" type="ORF">LWI28_024563</name>
</gene>
<keyword evidence="6" id="KW-1185">Reference proteome</keyword>
<keyword evidence="4" id="KW-0472">Membrane</keyword>
<name>A0AAD5I894_ACENE</name>
<evidence type="ECO:0000256" key="1">
    <source>
        <dbReference type="ARBA" id="ARBA00001933"/>
    </source>
</evidence>
<feature type="transmembrane region" description="Helical" evidence="4">
    <location>
        <begin position="83"/>
        <end position="103"/>
    </location>
</feature>
<keyword evidence="3" id="KW-0663">Pyridoxal phosphate</keyword>
<protein>
    <submittedName>
        <fullName evidence="5">Uncharacterized protein</fullName>
    </submittedName>
</protein>
<dbReference type="SUPFAM" id="SSF53383">
    <property type="entry name" value="PLP-dependent transferases"/>
    <property type="match status" value="1"/>
</dbReference>
<evidence type="ECO:0000256" key="4">
    <source>
        <dbReference type="SAM" id="Phobius"/>
    </source>
</evidence>
<comment type="cofactor">
    <cofactor evidence="1">
        <name>pyridoxal 5'-phosphate</name>
        <dbReference type="ChEBI" id="CHEBI:597326"/>
    </cofactor>
</comment>
<accession>A0AAD5I894</accession>
<dbReference type="InterPro" id="IPR002129">
    <property type="entry name" value="PyrdxlP-dep_de-COase"/>
</dbReference>
<dbReference type="GO" id="GO:0019752">
    <property type="term" value="P:carboxylic acid metabolic process"/>
    <property type="evidence" value="ECO:0007669"/>
    <property type="project" value="InterPro"/>
</dbReference>
<dbReference type="InterPro" id="IPR015424">
    <property type="entry name" value="PyrdxlP-dep_Trfase"/>
</dbReference>
<proteinExistence type="predicted"/>
<keyword evidence="4" id="KW-0812">Transmembrane</keyword>
<dbReference type="EMBL" id="JAJSOW010000108">
    <property type="protein sequence ID" value="KAI9154334.1"/>
    <property type="molecule type" value="Genomic_DNA"/>
</dbReference>
<dbReference type="GO" id="GO:0005737">
    <property type="term" value="C:cytoplasm"/>
    <property type="evidence" value="ECO:0007669"/>
    <property type="project" value="TreeGrafter"/>
</dbReference>
<sequence length="129" mass="14789">MKLWIAIRKHGLTNLMYHIRSDVDMGHMAKRFETMVATDRRFEIVVPRKFALVCFRLKPELESDGSELNQKLLEAMNSSGRAFMSHAVVGGLFVIRAAIGAMLTEDRHADDLWKLIQEKAQIVQSQDFN</sequence>
<dbReference type="PANTHER" id="PTHR11999:SF169">
    <property type="entry name" value="TYROSINE DECARBOXYLASE 1-LIKE"/>
    <property type="match status" value="1"/>
</dbReference>
<reference evidence="5" key="2">
    <citation type="submission" date="2023-02" db="EMBL/GenBank/DDBJ databases">
        <authorList>
            <person name="Swenson N.G."/>
            <person name="Wegrzyn J.L."/>
            <person name="Mcevoy S.L."/>
        </authorList>
    </citation>
    <scope>NUCLEOTIDE SEQUENCE</scope>
    <source>
        <strain evidence="5">91603</strain>
        <tissue evidence="5">Leaf</tissue>
    </source>
</reference>
<dbReference type="GO" id="GO:0030170">
    <property type="term" value="F:pyridoxal phosphate binding"/>
    <property type="evidence" value="ECO:0007669"/>
    <property type="project" value="InterPro"/>
</dbReference>